<sequence>MNLFTGVASDAFFGGPVPAAVHGLLRQAAVAGPAQRGALLWTAQAIAPQALVLYFALAKHHAQRREFELAERAAARGLLEAGRAAGLDDDGRALDGAPAPDFNADGPARFWLFMHKALAFIALRAGDLDTARERLELIERVAPHARLGDEVVSALLRATPDE</sequence>
<evidence type="ECO:0008006" key="3">
    <source>
        <dbReference type="Google" id="ProtNLM"/>
    </source>
</evidence>
<accession>A0ABX0HT13</accession>
<reference evidence="1 2" key="1">
    <citation type="submission" date="2020-03" db="EMBL/GenBank/DDBJ databases">
        <title>Rubrivivax benzoatilyticus JA2 (sequenced after 10 years sub-culturing).</title>
        <authorList>
            <person name="Gupta D."/>
            <person name="Chintalapati S."/>
            <person name="Chintalapati V.R."/>
        </authorList>
    </citation>
    <scope>NUCLEOTIDE SEQUENCE [LARGE SCALE GENOMIC DNA]</scope>
    <source>
        <strain evidence="1 2">JA2-Mal</strain>
    </source>
</reference>
<gene>
    <name evidence="1" type="ORF">G7087_05235</name>
</gene>
<protein>
    <recommendedName>
        <fullName evidence="3">Tetratricopeptide repeat protein</fullName>
    </recommendedName>
</protein>
<organism evidence="1 2">
    <name type="scientific">Rubrivivax benzoatilyticus</name>
    <dbReference type="NCBI Taxonomy" id="316997"/>
    <lineage>
        <taxon>Bacteria</taxon>
        <taxon>Pseudomonadati</taxon>
        <taxon>Pseudomonadota</taxon>
        <taxon>Betaproteobacteria</taxon>
        <taxon>Burkholderiales</taxon>
        <taxon>Sphaerotilaceae</taxon>
        <taxon>Rubrivivax</taxon>
    </lineage>
</organism>
<proteinExistence type="predicted"/>
<keyword evidence="2" id="KW-1185">Reference proteome</keyword>
<evidence type="ECO:0000313" key="1">
    <source>
        <dbReference type="EMBL" id="NHK97773.1"/>
    </source>
</evidence>
<evidence type="ECO:0000313" key="2">
    <source>
        <dbReference type="Proteomes" id="UP000802098"/>
    </source>
</evidence>
<dbReference type="EMBL" id="JAAOCD010000002">
    <property type="protein sequence ID" value="NHK97773.1"/>
    <property type="molecule type" value="Genomic_DNA"/>
</dbReference>
<comment type="caution">
    <text evidence="1">The sequence shown here is derived from an EMBL/GenBank/DDBJ whole genome shotgun (WGS) entry which is preliminary data.</text>
</comment>
<name>A0ABX0HT13_9BURK</name>
<dbReference type="RefSeq" id="WP_009856106.1">
    <property type="nucleotide sequence ID" value="NZ_JAAOCD010000002.1"/>
</dbReference>
<dbReference type="Proteomes" id="UP000802098">
    <property type="component" value="Unassembled WGS sequence"/>
</dbReference>